<dbReference type="PROSITE" id="PS50075">
    <property type="entry name" value="CARRIER"/>
    <property type="match status" value="1"/>
</dbReference>
<dbReference type="EMBL" id="JANBPT010000547">
    <property type="protein sequence ID" value="KAJ1917304.1"/>
    <property type="molecule type" value="Genomic_DNA"/>
</dbReference>
<feature type="domain" description="Carrier" evidence="2">
    <location>
        <begin position="41"/>
        <end position="117"/>
    </location>
</feature>
<keyword evidence="1" id="KW-0436">Ligase</keyword>
<name>A0A9W8A4L5_9FUNG</name>
<dbReference type="Gene3D" id="3.30.559.10">
    <property type="entry name" value="Chloramphenicol acetyltransferase-like domain"/>
    <property type="match status" value="1"/>
</dbReference>
<dbReference type="Pfam" id="PF00550">
    <property type="entry name" value="PP-binding"/>
    <property type="match status" value="1"/>
</dbReference>
<dbReference type="Pfam" id="PF00668">
    <property type="entry name" value="Condensation"/>
    <property type="match status" value="1"/>
</dbReference>
<dbReference type="InterPro" id="IPR001242">
    <property type="entry name" value="Condensation_dom"/>
</dbReference>
<dbReference type="InterPro" id="IPR009081">
    <property type="entry name" value="PP-bd_ACP"/>
</dbReference>
<dbReference type="SUPFAM" id="SSF52777">
    <property type="entry name" value="CoA-dependent acyltransferases"/>
    <property type="match status" value="2"/>
</dbReference>
<dbReference type="Gene3D" id="1.10.1200.10">
    <property type="entry name" value="ACP-like"/>
    <property type="match status" value="1"/>
</dbReference>
<dbReference type="OrthoDB" id="416786at2759"/>
<accession>A0A9W8A4L5</accession>
<evidence type="ECO:0000259" key="2">
    <source>
        <dbReference type="PROSITE" id="PS50075"/>
    </source>
</evidence>
<dbReference type="SUPFAM" id="SSF47336">
    <property type="entry name" value="ACP-like"/>
    <property type="match status" value="1"/>
</dbReference>
<dbReference type="PANTHER" id="PTHR45527:SF1">
    <property type="entry name" value="FATTY ACID SYNTHASE"/>
    <property type="match status" value="1"/>
</dbReference>
<evidence type="ECO:0000256" key="1">
    <source>
        <dbReference type="ARBA" id="ARBA00022598"/>
    </source>
</evidence>
<dbReference type="GO" id="GO:0005737">
    <property type="term" value="C:cytoplasm"/>
    <property type="evidence" value="ECO:0007669"/>
    <property type="project" value="TreeGrafter"/>
</dbReference>
<evidence type="ECO:0000313" key="4">
    <source>
        <dbReference type="Proteomes" id="UP001150569"/>
    </source>
</evidence>
<reference evidence="3" key="1">
    <citation type="submission" date="2022-07" db="EMBL/GenBank/DDBJ databases">
        <title>Phylogenomic reconstructions and comparative analyses of Kickxellomycotina fungi.</title>
        <authorList>
            <person name="Reynolds N.K."/>
            <person name="Stajich J.E."/>
            <person name="Barry K."/>
            <person name="Grigoriev I.V."/>
            <person name="Crous P."/>
            <person name="Smith M.E."/>
        </authorList>
    </citation>
    <scope>NUCLEOTIDE SEQUENCE</scope>
    <source>
        <strain evidence="3">RSA 861</strain>
    </source>
</reference>
<proteinExistence type="predicted"/>
<dbReference type="GO" id="GO:0016874">
    <property type="term" value="F:ligase activity"/>
    <property type="evidence" value="ECO:0007669"/>
    <property type="project" value="UniProtKB-KW"/>
</dbReference>
<keyword evidence="4" id="KW-1185">Reference proteome</keyword>
<comment type="caution">
    <text evidence="3">The sequence shown here is derived from an EMBL/GenBank/DDBJ whole genome shotgun (WGS) entry which is preliminary data.</text>
</comment>
<organism evidence="3 4">
    <name type="scientific">Tieghemiomyces parasiticus</name>
    <dbReference type="NCBI Taxonomy" id="78921"/>
    <lineage>
        <taxon>Eukaryota</taxon>
        <taxon>Fungi</taxon>
        <taxon>Fungi incertae sedis</taxon>
        <taxon>Zoopagomycota</taxon>
        <taxon>Kickxellomycotina</taxon>
        <taxon>Dimargaritomycetes</taxon>
        <taxon>Dimargaritales</taxon>
        <taxon>Dimargaritaceae</taxon>
        <taxon>Tieghemiomyces</taxon>
    </lineage>
</organism>
<dbReference type="GO" id="GO:0044550">
    <property type="term" value="P:secondary metabolite biosynthetic process"/>
    <property type="evidence" value="ECO:0007669"/>
    <property type="project" value="TreeGrafter"/>
</dbReference>
<evidence type="ECO:0000313" key="3">
    <source>
        <dbReference type="EMBL" id="KAJ1917304.1"/>
    </source>
</evidence>
<sequence length="558" mass="62823">MVPSAIVGLVEFPRTRVGKVDRSALPICDFRAAAYTATDLSALLPVECQLIQAVADCLRLDPSTIRLDATFYQIGGNSLTAIQLASRCQNLKLNLTVADFDRQSTIRQLAHRATRATEVLAPSISSAAAGEGPGSLTPAQLQLFECELINPQLVAIPVIFKIRRPYPLDKWLAAVNQIVQRHSMLRARFSRDPSTDIVSYSIGSTAAEHYRLEYHQVATMEDMNVVLIESFQRLDFWDGHLSEFQVFDLNGTQYFFHCTHHLSNDYLASAIISEEVEYLLLDRPLPPVTTPFQVWAAHLYRLAQQIDPRSISLPTGIPLLTTSLPTDVTPDSQLNHGHVLQLTLSGQETRRLLFDVCERLQASQLELILASVLETYVSVFRLGVLGLDFFTHGRQSLGPDLIDVTRTVGHFAHNFPLSITAPPELNMSTALRAVKQQLPDMLREGPKRALVKYLHNFQDPDLREKFKIQPQIAFSYLARLTAAGDNNEGSLFIEKPNLIESLRSLHRINEQPYALSITAQHAGDFLHLDIRHRYNQLPRYVAKKFLTKWRDTLLGYLQ</sequence>
<protein>
    <recommendedName>
        <fullName evidence="2">Carrier domain-containing protein</fullName>
    </recommendedName>
</protein>
<gene>
    <name evidence="3" type="ORF">IWQ60_007823</name>
</gene>
<dbReference type="Proteomes" id="UP001150569">
    <property type="component" value="Unassembled WGS sequence"/>
</dbReference>
<dbReference type="Gene3D" id="3.30.559.30">
    <property type="entry name" value="Nonribosomal peptide synthetase, condensation domain"/>
    <property type="match status" value="1"/>
</dbReference>
<dbReference type="InterPro" id="IPR036736">
    <property type="entry name" value="ACP-like_sf"/>
</dbReference>
<dbReference type="AlphaFoldDB" id="A0A9W8A4L5"/>
<dbReference type="InterPro" id="IPR023213">
    <property type="entry name" value="CAT-like_dom_sf"/>
</dbReference>
<dbReference type="GO" id="GO:0031177">
    <property type="term" value="F:phosphopantetheine binding"/>
    <property type="evidence" value="ECO:0007669"/>
    <property type="project" value="TreeGrafter"/>
</dbReference>
<dbReference type="PANTHER" id="PTHR45527">
    <property type="entry name" value="NONRIBOSOMAL PEPTIDE SYNTHETASE"/>
    <property type="match status" value="1"/>
</dbReference>
<dbReference type="GO" id="GO:0043041">
    <property type="term" value="P:amino acid activation for nonribosomal peptide biosynthetic process"/>
    <property type="evidence" value="ECO:0007669"/>
    <property type="project" value="TreeGrafter"/>
</dbReference>